<feature type="domain" description="C2H2-type" evidence="14">
    <location>
        <begin position="406"/>
        <end position="429"/>
    </location>
</feature>
<evidence type="ECO:0000256" key="12">
    <source>
        <dbReference type="PIRSR" id="PIRSR015919-1"/>
    </source>
</evidence>
<dbReference type="EMBL" id="MU827803">
    <property type="protein sequence ID" value="KAJ7326102.1"/>
    <property type="molecule type" value="Genomic_DNA"/>
</dbReference>
<dbReference type="GO" id="GO:0006357">
    <property type="term" value="P:regulation of transcription by RNA polymerase II"/>
    <property type="evidence" value="ECO:0007669"/>
    <property type="project" value="TreeGrafter"/>
</dbReference>
<evidence type="ECO:0000256" key="11">
    <source>
        <dbReference type="PIRNR" id="PIRNR015919"/>
    </source>
</evidence>
<keyword evidence="5 13" id="KW-0863">Zinc-finger</keyword>
<comment type="subcellular location">
    <subcellularLocation>
        <location evidence="1 11">Nucleus</location>
    </subcellularLocation>
</comment>
<dbReference type="PIRSF" id="PIRSF015919">
    <property type="entry name" value="TFIIH_SSL1"/>
    <property type="match status" value="1"/>
</dbReference>
<proteinExistence type="inferred from homology"/>
<name>A0A9X0CET9_9CNID</name>
<keyword evidence="3 11" id="KW-0479">Metal-binding</keyword>
<dbReference type="PROSITE" id="PS50234">
    <property type="entry name" value="VWFA"/>
    <property type="match status" value="1"/>
</dbReference>
<dbReference type="NCBIfam" id="TIGR00622">
    <property type="entry name" value="ssl1"/>
    <property type="match status" value="1"/>
</dbReference>
<evidence type="ECO:0000256" key="3">
    <source>
        <dbReference type="ARBA" id="ARBA00022723"/>
    </source>
</evidence>
<dbReference type="PANTHER" id="PTHR12695:SF2">
    <property type="entry name" value="GENERAL TRANSCRIPTION FACTOR IIH SUBUNIT 2-RELATED"/>
    <property type="match status" value="1"/>
</dbReference>
<dbReference type="SUPFAM" id="SSF57889">
    <property type="entry name" value="Cysteine-rich domain"/>
    <property type="match status" value="1"/>
</dbReference>
<dbReference type="Pfam" id="PF04056">
    <property type="entry name" value="Ssl1"/>
    <property type="match status" value="1"/>
</dbReference>
<dbReference type="SMART" id="SM01047">
    <property type="entry name" value="C1_4"/>
    <property type="match status" value="1"/>
</dbReference>
<reference evidence="16" key="1">
    <citation type="submission" date="2023-01" db="EMBL/GenBank/DDBJ databases">
        <title>Genome assembly of the deep-sea coral Lophelia pertusa.</title>
        <authorList>
            <person name="Herrera S."/>
            <person name="Cordes E."/>
        </authorList>
    </citation>
    <scope>NUCLEOTIDE SEQUENCE</scope>
    <source>
        <strain evidence="16">USNM1676648</strain>
        <tissue evidence="16">Polyp</tissue>
    </source>
</reference>
<comment type="similarity">
    <text evidence="2 11">Belongs to the GTF2H2 family.</text>
</comment>
<gene>
    <name evidence="16" type="primary">GTF2H2</name>
    <name evidence="16" type="ORF">OS493_027952</name>
</gene>
<keyword evidence="6 11" id="KW-0862">Zinc</keyword>
<evidence type="ECO:0000256" key="10">
    <source>
        <dbReference type="ARBA" id="ARBA00023242"/>
    </source>
</evidence>
<dbReference type="InterPro" id="IPR036465">
    <property type="entry name" value="vWFA_dom_sf"/>
</dbReference>
<dbReference type="GO" id="GO:0006289">
    <property type="term" value="P:nucleotide-excision repair"/>
    <property type="evidence" value="ECO:0007669"/>
    <property type="project" value="UniProtKB-UniRule"/>
</dbReference>
<dbReference type="Proteomes" id="UP001163046">
    <property type="component" value="Unassembled WGS sequence"/>
</dbReference>
<evidence type="ECO:0000259" key="14">
    <source>
        <dbReference type="PROSITE" id="PS50157"/>
    </source>
</evidence>
<evidence type="ECO:0000256" key="1">
    <source>
        <dbReference type="ARBA" id="ARBA00004123"/>
    </source>
</evidence>
<dbReference type="InterPro" id="IPR002035">
    <property type="entry name" value="VWF_A"/>
</dbReference>
<evidence type="ECO:0000256" key="9">
    <source>
        <dbReference type="ARBA" id="ARBA00023204"/>
    </source>
</evidence>
<dbReference type="FunFam" id="3.40.50.410:FF:000015">
    <property type="entry name" value="General transcription factor IIH subunit 2"/>
    <property type="match status" value="1"/>
</dbReference>
<dbReference type="GO" id="GO:0005675">
    <property type="term" value="C:transcription factor TFIIH holo complex"/>
    <property type="evidence" value="ECO:0007669"/>
    <property type="project" value="UniProtKB-UniRule"/>
</dbReference>
<evidence type="ECO:0000256" key="6">
    <source>
        <dbReference type="ARBA" id="ARBA00022833"/>
    </source>
</evidence>
<dbReference type="InterPro" id="IPR012170">
    <property type="entry name" value="TFIIH_SSL1/p44"/>
</dbReference>
<keyword evidence="7 11" id="KW-0805">Transcription regulation</keyword>
<dbReference type="GO" id="GO:0006351">
    <property type="term" value="P:DNA-templated transcription"/>
    <property type="evidence" value="ECO:0007669"/>
    <property type="project" value="InterPro"/>
</dbReference>
<dbReference type="SMART" id="SM00327">
    <property type="entry name" value="VWA"/>
    <property type="match status" value="1"/>
</dbReference>
<evidence type="ECO:0000313" key="17">
    <source>
        <dbReference type="Proteomes" id="UP001163046"/>
    </source>
</evidence>
<feature type="domain" description="VWFA" evidence="15">
    <location>
        <begin position="108"/>
        <end position="288"/>
    </location>
</feature>
<protein>
    <recommendedName>
        <fullName evidence="11">General transcription factor IIH subunit</fullName>
    </recommendedName>
</protein>
<dbReference type="OrthoDB" id="284275at2759"/>
<evidence type="ECO:0000259" key="15">
    <source>
        <dbReference type="PROSITE" id="PS50234"/>
    </source>
</evidence>
<comment type="caution">
    <text evidence="16">The sequence shown here is derived from an EMBL/GenBank/DDBJ whole genome shotgun (WGS) entry which is preliminary data.</text>
</comment>
<dbReference type="PROSITE" id="PS50157">
    <property type="entry name" value="ZINC_FINGER_C2H2_2"/>
    <property type="match status" value="1"/>
</dbReference>
<keyword evidence="9" id="KW-0234">DNA repair</keyword>
<evidence type="ECO:0000256" key="8">
    <source>
        <dbReference type="ARBA" id="ARBA00023163"/>
    </source>
</evidence>
<dbReference type="InterPro" id="IPR013087">
    <property type="entry name" value="Znf_C2H2_type"/>
</dbReference>
<feature type="zinc finger region" description="C4-type" evidence="12">
    <location>
        <begin position="333"/>
        <end position="350"/>
    </location>
</feature>
<dbReference type="PANTHER" id="PTHR12695">
    <property type="entry name" value="GENERAL TRANSCRIPTION FACTOR IIH SUBUNIT 2"/>
    <property type="match status" value="1"/>
</dbReference>
<dbReference type="InterPro" id="IPR013083">
    <property type="entry name" value="Znf_RING/FYVE/PHD"/>
</dbReference>
<dbReference type="AlphaFoldDB" id="A0A9X0CET9"/>
<accession>A0A9X0CET9</accession>
<evidence type="ECO:0000256" key="7">
    <source>
        <dbReference type="ARBA" id="ARBA00023015"/>
    </source>
</evidence>
<evidence type="ECO:0000256" key="5">
    <source>
        <dbReference type="ARBA" id="ARBA00022771"/>
    </source>
</evidence>
<evidence type="ECO:0000256" key="13">
    <source>
        <dbReference type="PROSITE-ProRule" id="PRU00042"/>
    </source>
</evidence>
<dbReference type="SUPFAM" id="SSF53300">
    <property type="entry name" value="vWA-like"/>
    <property type="match status" value="1"/>
</dbReference>
<dbReference type="InterPro" id="IPR004595">
    <property type="entry name" value="TFIIH_C1-like_dom"/>
</dbReference>
<keyword evidence="17" id="KW-1185">Reference proteome</keyword>
<dbReference type="Pfam" id="PF07975">
    <property type="entry name" value="C1_4"/>
    <property type="match status" value="1"/>
</dbReference>
<organism evidence="16 17">
    <name type="scientific">Desmophyllum pertusum</name>
    <dbReference type="NCBI Taxonomy" id="174260"/>
    <lineage>
        <taxon>Eukaryota</taxon>
        <taxon>Metazoa</taxon>
        <taxon>Cnidaria</taxon>
        <taxon>Anthozoa</taxon>
        <taxon>Hexacorallia</taxon>
        <taxon>Scleractinia</taxon>
        <taxon>Caryophylliina</taxon>
        <taxon>Caryophylliidae</taxon>
        <taxon>Desmophyllum</taxon>
    </lineage>
</organism>
<dbReference type="Gene3D" id="3.30.40.10">
    <property type="entry name" value="Zinc/RING finger domain, C3HC4 (zinc finger)"/>
    <property type="match status" value="1"/>
</dbReference>
<keyword evidence="8 11" id="KW-0804">Transcription</keyword>
<dbReference type="InterPro" id="IPR007198">
    <property type="entry name" value="Ssl1-like"/>
</dbReference>
<evidence type="ECO:0000256" key="2">
    <source>
        <dbReference type="ARBA" id="ARBA00006092"/>
    </source>
</evidence>
<dbReference type="Gene3D" id="3.40.50.410">
    <property type="entry name" value="von Willebrand factor, type A domain"/>
    <property type="match status" value="1"/>
</dbReference>
<dbReference type="CDD" id="cd01453">
    <property type="entry name" value="vWA_transcription_factor_IIH_type"/>
    <property type="match status" value="1"/>
</dbReference>
<sequence>MEPFTPVLPTKIYNDSNVPPGTFSVLNLPNANISLAQIEVAMMLETYHYDTLFDYHGKLSNLQHLKQEVIQEDAEGSLQTVVDEFSHRTKRRRLMGRSGNIRLGMMRHLFVVVDMSRAMEEADLKPSRLACSVKLLENFITEYFDQNPISQIGLIVTKNKRAEKLTELSGNPQLHISTLQKAASKQCQGEPSLQNAMDTAVQSLRHMPGHASREILILFGSLTSCDPGDILETVQTLQQQNIRCSIIGLAAEVRICKTLCSETQGSYGVILDERHYRELLMQHVTPPVAKADTEAALIRMGFPQHLSSGPPSLCMCHLDSGGVKGLSTSGYFCPQCKSKYCDLPVECKVCGLTLVSAPHLARSYQHLFPLTQFTETDLSTIEDGHSIRPQNHCFACQVVFTEQMAYSCSQCGQLFCMDCDIFIHDSLHSCPGCTASPQGEG</sequence>
<keyword evidence="10 11" id="KW-0539">Nucleus</keyword>
<dbReference type="GO" id="GO:0000439">
    <property type="term" value="C:transcription factor TFIIH core complex"/>
    <property type="evidence" value="ECO:0007669"/>
    <property type="project" value="InterPro"/>
</dbReference>
<keyword evidence="4" id="KW-0227">DNA damage</keyword>
<evidence type="ECO:0000313" key="16">
    <source>
        <dbReference type="EMBL" id="KAJ7326102.1"/>
    </source>
</evidence>
<dbReference type="GO" id="GO:0008270">
    <property type="term" value="F:zinc ion binding"/>
    <property type="evidence" value="ECO:0007669"/>
    <property type="project" value="UniProtKB-UniRule"/>
</dbReference>
<evidence type="ECO:0000256" key="4">
    <source>
        <dbReference type="ARBA" id="ARBA00022763"/>
    </source>
</evidence>
<dbReference type="PROSITE" id="PS00028">
    <property type="entry name" value="ZINC_FINGER_C2H2_1"/>
    <property type="match status" value="1"/>
</dbReference>
<dbReference type="InterPro" id="IPR046349">
    <property type="entry name" value="C1-like_sf"/>
</dbReference>